<dbReference type="InterPro" id="IPR006068">
    <property type="entry name" value="ATPase_P-typ_cation-transptr_C"/>
</dbReference>
<dbReference type="SMART" id="SM00831">
    <property type="entry name" value="Cation_ATPase_N"/>
    <property type="match status" value="1"/>
</dbReference>
<dbReference type="SUPFAM" id="SSF81665">
    <property type="entry name" value="Calcium ATPase, transmembrane domain M"/>
    <property type="match status" value="1"/>
</dbReference>
<evidence type="ECO:0000256" key="9">
    <source>
        <dbReference type="ARBA" id="ARBA00022692"/>
    </source>
</evidence>
<dbReference type="EC" id="7.2.2.14" evidence="4"/>
<dbReference type="Gene3D" id="3.40.50.1000">
    <property type="entry name" value="HAD superfamily/HAD-like"/>
    <property type="match status" value="1"/>
</dbReference>
<feature type="transmembrane region" description="Helical" evidence="18">
    <location>
        <begin position="326"/>
        <end position="350"/>
    </location>
</feature>
<dbReference type="PROSITE" id="PS00154">
    <property type="entry name" value="ATPASE_E1_E2"/>
    <property type="match status" value="1"/>
</dbReference>
<feature type="domain" description="Cation-transporting P-type ATPase N-terminal" evidence="19">
    <location>
        <begin position="58"/>
        <end position="144"/>
    </location>
</feature>
<dbReference type="SUPFAM" id="SSF81653">
    <property type="entry name" value="Calcium ATPase, transduction domain A"/>
    <property type="match status" value="1"/>
</dbReference>
<dbReference type="SUPFAM" id="SSF56784">
    <property type="entry name" value="HAD-like"/>
    <property type="match status" value="1"/>
</dbReference>
<keyword evidence="11" id="KW-0067">ATP-binding</keyword>
<evidence type="ECO:0000256" key="16">
    <source>
        <dbReference type="ARBA" id="ARBA00029806"/>
    </source>
</evidence>
<dbReference type="Pfam" id="PF00122">
    <property type="entry name" value="E1-E2_ATPase"/>
    <property type="match status" value="1"/>
</dbReference>
<dbReference type="FunFam" id="3.40.50.1000:FF:000001">
    <property type="entry name" value="Phospholipid-transporting ATPase IC"/>
    <property type="match status" value="1"/>
</dbReference>
<dbReference type="GO" id="GO:0016887">
    <property type="term" value="F:ATP hydrolysis activity"/>
    <property type="evidence" value="ECO:0007669"/>
    <property type="project" value="InterPro"/>
</dbReference>
<comment type="subcellular location">
    <subcellularLocation>
        <location evidence="2">Cell inner membrane</location>
        <topology evidence="2">Multi-pass membrane protein</topology>
    </subcellularLocation>
</comment>
<dbReference type="Gene3D" id="2.70.150.10">
    <property type="entry name" value="Calcium-transporting ATPase, cytoplasmic transduction domain A"/>
    <property type="match status" value="1"/>
</dbReference>
<dbReference type="SFLD" id="SFLDG00002">
    <property type="entry name" value="C1.7:_P-type_atpase_like"/>
    <property type="match status" value="1"/>
</dbReference>
<feature type="transmembrane region" description="Helical" evidence="18">
    <location>
        <begin position="907"/>
        <end position="930"/>
    </location>
</feature>
<evidence type="ECO:0000313" key="20">
    <source>
        <dbReference type="EMBL" id="KAJ3097889.1"/>
    </source>
</evidence>
<evidence type="ECO:0000256" key="10">
    <source>
        <dbReference type="ARBA" id="ARBA00022741"/>
    </source>
</evidence>
<keyword evidence="21" id="KW-1185">Reference proteome</keyword>
<evidence type="ECO:0000256" key="8">
    <source>
        <dbReference type="ARBA" id="ARBA00022553"/>
    </source>
</evidence>
<dbReference type="AlphaFoldDB" id="A0AAD5SU29"/>
<gene>
    <name evidence="20" type="ORF">HK100_005230</name>
</gene>
<dbReference type="InterPro" id="IPR023299">
    <property type="entry name" value="ATPase_P-typ_cyto_dom_N"/>
</dbReference>
<evidence type="ECO:0000256" key="3">
    <source>
        <dbReference type="ARBA" id="ARBA00008746"/>
    </source>
</evidence>
<dbReference type="InterPro" id="IPR004014">
    <property type="entry name" value="ATPase_P-typ_cation-transptr_N"/>
</dbReference>
<keyword evidence="7" id="KW-0997">Cell inner membrane</keyword>
<evidence type="ECO:0000256" key="2">
    <source>
        <dbReference type="ARBA" id="ARBA00004429"/>
    </source>
</evidence>
<dbReference type="Gene3D" id="3.40.1110.10">
    <property type="entry name" value="Calcium-transporting ATPase, cytoplasmic domain N"/>
    <property type="match status" value="1"/>
</dbReference>
<accession>A0AAD5SU29</accession>
<dbReference type="NCBIfam" id="TIGR01524">
    <property type="entry name" value="ATPase-IIIB_Mg"/>
    <property type="match status" value="1"/>
</dbReference>
<dbReference type="GO" id="GO:0015444">
    <property type="term" value="F:P-type magnesium transporter activity"/>
    <property type="evidence" value="ECO:0007669"/>
    <property type="project" value="UniProtKB-EC"/>
</dbReference>
<dbReference type="Gene3D" id="1.20.1110.10">
    <property type="entry name" value="Calcium-transporting ATPase, transmembrane domain"/>
    <property type="match status" value="1"/>
</dbReference>
<dbReference type="InterPro" id="IPR023214">
    <property type="entry name" value="HAD_sf"/>
</dbReference>
<evidence type="ECO:0000313" key="21">
    <source>
        <dbReference type="Proteomes" id="UP001211907"/>
    </source>
</evidence>
<reference evidence="20" key="1">
    <citation type="submission" date="2020-05" db="EMBL/GenBank/DDBJ databases">
        <title>Phylogenomic resolution of chytrid fungi.</title>
        <authorList>
            <person name="Stajich J.E."/>
            <person name="Amses K."/>
            <person name="Simmons R."/>
            <person name="Seto K."/>
            <person name="Myers J."/>
            <person name="Bonds A."/>
            <person name="Quandt C.A."/>
            <person name="Barry K."/>
            <person name="Liu P."/>
            <person name="Grigoriev I."/>
            <person name="Longcore J.E."/>
            <person name="James T.Y."/>
        </authorList>
    </citation>
    <scope>NUCLEOTIDE SEQUENCE</scope>
    <source>
        <strain evidence="20">JEL0513</strain>
    </source>
</reference>
<dbReference type="GO" id="GO:0005524">
    <property type="term" value="F:ATP binding"/>
    <property type="evidence" value="ECO:0007669"/>
    <property type="project" value="UniProtKB-KW"/>
</dbReference>
<feature type="transmembrane region" description="Helical" evidence="18">
    <location>
        <begin position="871"/>
        <end position="892"/>
    </location>
</feature>
<evidence type="ECO:0000259" key="19">
    <source>
        <dbReference type="SMART" id="SM00831"/>
    </source>
</evidence>
<dbReference type="SFLD" id="SFLDS00003">
    <property type="entry name" value="Haloacid_Dehalogenase"/>
    <property type="match status" value="1"/>
</dbReference>
<dbReference type="GO" id="GO:0005886">
    <property type="term" value="C:plasma membrane"/>
    <property type="evidence" value="ECO:0007669"/>
    <property type="project" value="UniProtKB-SubCell"/>
</dbReference>
<keyword evidence="8" id="KW-0597">Phosphoprotein</keyword>
<keyword evidence="9 18" id="KW-0812">Transmembrane</keyword>
<evidence type="ECO:0000256" key="15">
    <source>
        <dbReference type="ARBA" id="ARBA00023136"/>
    </source>
</evidence>
<dbReference type="InterPro" id="IPR036412">
    <property type="entry name" value="HAD-like_sf"/>
</dbReference>
<dbReference type="InterPro" id="IPR018303">
    <property type="entry name" value="ATPase_P-typ_P_site"/>
</dbReference>
<keyword evidence="13" id="KW-1278">Translocase</keyword>
<feature type="transmembrane region" description="Helical" evidence="18">
    <location>
        <begin position="292"/>
        <end position="314"/>
    </location>
</feature>
<keyword evidence="6" id="KW-1003">Cell membrane</keyword>
<dbReference type="InterPro" id="IPR044492">
    <property type="entry name" value="P_typ_ATPase_HD_dom"/>
</dbReference>
<evidence type="ECO:0000256" key="17">
    <source>
        <dbReference type="ARBA" id="ARBA00047295"/>
    </source>
</evidence>
<evidence type="ECO:0000256" key="12">
    <source>
        <dbReference type="ARBA" id="ARBA00022842"/>
    </source>
</evidence>
<keyword evidence="12" id="KW-0460">Magnesium</keyword>
<dbReference type="SFLD" id="SFLDF00027">
    <property type="entry name" value="p-type_atpase"/>
    <property type="match status" value="1"/>
</dbReference>
<evidence type="ECO:0000256" key="4">
    <source>
        <dbReference type="ARBA" id="ARBA00012786"/>
    </source>
</evidence>
<dbReference type="NCBIfam" id="TIGR01494">
    <property type="entry name" value="ATPase_P-type"/>
    <property type="match status" value="2"/>
</dbReference>
<evidence type="ECO:0000256" key="11">
    <source>
        <dbReference type="ARBA" id="ARBA00022840"/>
    </source>
</evidence>
<feature type="transmembrane region" description="Helical" evidence="18">
    <location>
        <begin position="838"/>
        <end position="859"/>
    </location>
</feature>
<evidence type="ECO:0000256" key="13">
    <source>
        <dbReference type="ARBA" id="ARBA00022967"/>
    </source>
</evidence>
<organism evidence="20 21">
    <name type="scientific">Physocladia obscura</name>
    <dbReference type="NCBI Taxonomy" id="109957"/>
    <lineage>
        <taxon>Eukaryota</taxon>
        <taxon>Fungi</taxon>
        <taxon>Fungi incertae sedis</taxon>
        <taxon>Chytridiomycota</taxon>
        <taxon>Chytridiomycota incertae sedis</taxon>
        <taxon>Chytridiomycetes</taxon>
        <taxon>Chytridiales</taxon>
        <taxon>Chytriomycetaceae</taxon>
        <taxon>Physocladia</taxon>
    </lineage>
</organism>
<evidence type="ECO:0000256" key="5">
    <source>
        <dbReference type="ARBA" id="ARBA00013555"/>
    </source>
</evidence>
<dbReference type="Pfam" id="PF00690">
    <property type="entry name" value="Cation_ATPase_N"/>
    <property type="match status" value="1"/>
</dbReference>
<feature type="transmembrane region" description="Helical" evidence="18">
    <location>
        <begin position="803"/>
        <end position="826"/>
    </location>
</feature>
<feature type="transmembrane region" description="Helical" evidence="18">
    <location>
        <begin position="103"/>
        <end position="121"/>
    </location>
</feature>
<proteinExistence type="inferred from homology"/>
<protein>
    <recommendedName>
        <fullName evidence="5">Magnesium-transporting ATPase, P-type 1</fullName>
        <ecNumber evidence="4">7.2.2.14</ecNumber>
    </recommendedName>
    <alternativeName>
        <fullName evidence="16">Mg(2+) transport ATPase, P-type 1</fullName>
    </alternativeName>
</protein>
<dbReference type="InterPro" id="IPR059000">
    <property type="entry name" value="ATPase_P-type_domA"/>
</dbReference>
<dbReference type="InterPro" id="IPR008250">
    <property type="entry name" value="ATPase_P-typ_transduc_dom_A_sf"/>
</dbReference>
<comment type="catalytic activity">
    <reaction evidence="17">
        <text>Mg(2+)(out) + ATP + H2O = Mg(2+)(in) + ADP + phosphate + H(+)</text>
        <dbReference type="Rhea" id="RHEA:10260"/>
        <dbReference type="ChEBI" id="CHEBI:15377"/>
        <dbReference type="ChEBI" id="CHEBI:15378"/>
        <dbReference type="ChEBI" id="CHEBI:18420"/>
        <dbReference type="ChEBI" id="CHEBI:30616"/>
        <dbReference type="ChEBI" id="CHEBI:43474"/>
        <dbReference type="ChEBI" id="CHEBI:456216"/>
        <dbReference type="EC" id="7.2.2.14"/>
    </reaction>
</comment>
<comment type="similarity">
    <text evidence="3">Belongs to the cation transport ATPase (P-type) (TC 3.A.3) family. Type IIIB subfamily.</text>
</comment>
<dbReference type="Proteomes" id="UP001211907">
    <property type="component" value="Unassembled WGS sequence"/>
</dbReference>
<dbReference type="Pfam" id="PF00689">
    <property type="entry name" value="Cation_ATPase_C"/>
    <property type="match status" value="1"/>
</dbReference>
<name>A0AAD5SU29_9FUNG</name>
<evidence type="ECO:0000256" key="6">
    <source>
        <dbReference type="ARBA" id="ARBA00022475"/>
    </source>
</evidence>
<sequence length="938" mass="103028">MSFVPTTTSTLPAEAKVPVTFAARLKHRLGFGKTTDAVIEENEKEVRALQDAMDRFAAMAGVSTEMLLERLGTSVNGLSDANAAEKLTEFGPNEISSLKPPKWWIILYHCFVLAVSNVVIPPADFKPFTYLMLMLLFGTFTRFYQEIKSNNAAQKLKSLITNTVSVVRCTNALESGSTSLLRIIDQNTVVPGDIVKLAAGVMFPADCVIIAARDLTVSQSSLTGEAAPVEKTADHGNGKGVVLDFPNVGLLGTSVSSGIGLAVVVATGNQTYMSFMAAKLAKATPKSAFDKGVVSVSLAFMTLMAIMSPLVFLIQGFSGQGWLNAFQFALTVAVGLIPEMMPMILNANLAKGAISLIKRKTIVKQLAAIQNLGAMDVLCSDKTGTLTQDELVLSNVMGPDASETTLNPLEWGFLNSCFQTGMRNLMDVAILDAVESHRYTKCTKSLATISSEILLSQFRLVDEIPFDFHRRRLSVIVTRKLDNPENSDSDTISGDAYTLVCKGAVEEVLSNCTEFVKEDGSVVQISGTESAQFIQILDSFNEDGLRVLAVATRSFEQPRKSYTKDDESSMVFQGFLTFRDPPKEDAAEAILLLAKRKVTLKVLSGDNLKVSIKVCRDVGIPVENTVSGLELARMEDVEFSETIEKCTVMAKLSPNQKQQIVERLQKNGHVVGFLGDGINDALALKSADVGVSVDSGSEVAKDSADVILLEKSLLILERGVRKGRQTYGNTIKYIKMAASSNFGNSFSVLIASIWLPFQPMTPLMILTNNFLYDFSQSAIPWDRMDDSFLENPRPWESRDLLRFMILIGPLSSIFDMITFAIGMYYWRWNDSSNSFAVAQFQTVWFFESLLTQTVIVHLIRTEKIPFVQSVASWGLLLTGAVIIAIGTCLPYTEFGVNILGMEAFPRMSYAFVMTELVGYFIVVLLAKYFYIRKFGRWL</sequence>
<dbReference type="PANTHER" id="PTHR42861">
    <property type="entry name" value="CALCIUM-TRANSPORTING ATPASE"/>
    <property type="match status" value="1"/>
</dbReference>
<dbReference type="EMBL" id="JADGJH010002467">
    <property type="protein sequence ID" value="KAJ3097889.1"/>
    <property type="molecule type" value="Genomic_DNA"/>
</dbReference>
<dbReference type="InterPro" id="IPR001757">
    <property type="entry name" value="P_typ_ATPase"/>
</dbReference>
<comment type="function">
    <text evidence="1">Mediates magnesium influx to the cytosol.</text>
</comment>
<evidence type="ECO:0000256" key="18">
    <source>
        <dbReference type="SAM" id="Phobius"/>
    </source>
</evidence>
<dbReference type="Pfam" id="PF13246">
    <property type="entry name" value="Cation_ATPase"/>
    <property type="match status" value="1"/>
</dbReference>
<keyword evidence="15 18" id="KW-0472">Membrane</keyword>
<dbReference type="PRINTS" id="PR01836">
    <property type="entry name" value="MGATPASE"/>
</dbReference>
<keyword evidence="14 18" id="KW-1133">Transmembrane helix</keyword>
<keyword evidence="10" id="KW-0547">Nucleotide-binding</keyword>
<evidence type="ECO:0000256" key="1">
    <source>
        <dbReference type="ARBA" id="ARBA00003954"/>
    </source>
</evidence>
<dbReference type="InterPro" id="IPR006415">
    <property type="entry name" value="P-type_ATPase_IIIB"/>
</dbReference>
<evidence type="ECO:0000256" key="7">
    <source>
        <dbReference type="ARBA" id="ARBA00022519"/>
    </source>
</evidence>
<comment type="caution">
    <text evidence="20">The sequence shown here is derived from an EMBL/GenBank/DDBJ whole genome shotgun (WGS) entry which is preliminary data.</text>
</comment>
<dbReference type="InterPro" id="IPR023298">
    <property type="entry name" value="ATPase_P-typ_TM_dom_sf"/>
</dbReference>
<evidence type="ECO:0000256" key="14">
    <source>
        <dbReference type="ARBA" id="ARBA00022989"/>
    </source>
</evidence>